<dbReference type="NCBIfam" id="NF009589">
    <property type="entry name" value="PRK13030.1"/>
    <property type="match status" value="1"/>
</dbReference>
<keyword evidence="5" id="KW-1185">Reference proteome</keyword>
<gene>
    <name evidence="4" type="ORF">D3876_14035</name>
</gene>
<keyword evidence="1" id="KW-0560">Oxidoreductase</keyword>
<dbReference type="PANTHER" id="PTHR48084:SF3">
    <property type="entry name" value="SUBUNIT OF PYRUVATE:FLAVODOXIN OXIDOREDUCTASE"/>
    <property type="match status" value="1"/>
</dbReference>
<dbReference type="Gene3D" id="3.40.50.970">
    <property type="match status" value="1"/>
</dbReference>
<protein>
    <submittedName>
        <fullName evidence="4">Indolepyruvate ferredoxin oxidoreductase family protein</fullName>
    </submittedName>
</protein>
<dbReference type="InterPro" id="IPR051457">
    <property type="entry name" value="2-oxoacid:Fd_oxidoreductase"/>
</dbReference>
<dbReference type="InterPro" id="IPR002869">
    <property type="entry name" value="Pyrv_flavodox_OxRed_cen"/>
</dbReference>
<evidence type="ECO:0000256" key="1">
    <source>
        <dbReference type="ARBA" id="ARBA00023002"/>
    </source>
</evidence>
<keyword evidence="4" id="KW-0670">Pyruvate</keyword>
<evidence type="ECO:0000259" key="3">
    <source>
        <dbReference type="Pfam" id="PF20169"/>
    </source>
</evidence>
<dbReference type="InterPro" id="IPR046667">
    <property type="entry name" value="DUF6537"/>
</dbReference>
<dbReference type="Proteomes" id="UP000286100">
    <property type="component" value="Unassembled WGS sequence"/>
</dbReference>
<feature type="domain" description="DUF6537" evidence="3">
    <location>
        <begin position="938"/>
        <end position="1136"/>
    </location>
</feature>
<evidence type="ECO:0000313" key="4">
    <source>
        <dbReference type="EMBL" id="RJF91230.1"/>
    </source>
</evidence>
<dbReference type="SUPFAM" id="SSF52518">
    <property type="entry name" value="Thiamin diphosphate-binding fold (THDP-binding)"/>
    <property type="match status" value="2"/>
</dbReference>
<dbReference type="CDD" id="cd07034">
    <property type="entry name" value="TPP_PYR_PFOR_IOR-alpha_like"/>
    <property type="match status" value="1"/>
</dbReference>
<accession>A0A418WMK0</accession>
<dbReference type="PANTHER" id="PTHR48084">
    <property type="entry name" value="2-OXOGLUTARATE OXIDOREDUCTASE SUBUNIT KORB-RELATED"/>
    <property type="match status" value="1"/>
</dbReference>
<dbReference type="OrthoDB" id="9803617at2"/>
<sequence length="1154" mass="123199">MTKTVVTLDDKYTQADGQVMLSSLQGVVRLLLDQARRDRAAGLNTAGYVSGYRGSPITTLDAQLWAADKLLDAHDIRFEPGLNEELAATSLRGTQQLDWFGQPRVEGVFSLWYAKGVGVDRACEALKLGNMEGTSPHGGVLVLAGDDHAAKSSASAHQSEHTLIAGFMPVLYPATTDEILQYGQLGWALSRASGLYTSMKTITDTLDLTSTVRLPAPGFAIAQPALDPAINLHIRPGMTALQMEALTVDHRLPAAQAFAVANALDRVTTDAPTRNLTIVSAGKAWLDVCQALLDLGLDAGRCAALGIRVVKIGMVWPLEPDFARNACSGSREVLVVEEKRPLLEEQLSSLFYRVPADQRPELAGKRTPQGAPLLSSVGVLDAGRVRRALLNRLDALGLIDDALRAQAARLDTLDAAGRDTMAAAIRPAYFCSGCPHNSSTVVPEGSSAMGATGCHGLAAYMPERRTLPTVGMGSEGMPWVAAQSFVDTPHMFQNLGDGTYTHSGLLTIRASVAAKSNVTFKILYNDAVAMTGGQPAEGALTPEQTVRELVVEGVEPVILVSEDPSRFASSALPVGVRVLHRDALDQVQRELRMLKGTSAIVYEQTCANEKRRRRKRGDHPDPDMRLFINAAVCEGCGDCSKQSNCLSIQPVETEFGRKRMIDQSSCNKDFSCIKGFCPSFVTISGGRPAKRALDMEALSERRAALPEPVVAGSGAGHAMLVTGIGGTGVLTVGAVLAMAAHLEGKTAKVLDMTGMAQKGGAVTSHIRIARDVSAIPSARLGTGQTDMILACDLIVATAPDVLNTVHEGTRFLGNADVAPTGEFQTNAALDLAATRFLKAIEKRIAPERIETVRAAVLATRLLGDAIFTNQMMVGFAAQKGLLPVSIASIEEAIRLNGVAVKANLDALALGRLAAHDPEGLFAFAETPQHDAPRPQTLATMVESRAAHLTAYQNAAYAGEYRAFVDGLAAGLGHLDAEPFLIEVARQLARLMAYKDEYEVARLYVDPAFMAALRDQFDGDFRLSANLAPPLISRVKDAKTGRPKKIEFGPWIFPLFRMLAKLKGLRGTMFDPFGYTAERRTERALIDEYRELISDVANRLTETNLAAATEIAAAAGLVAGYGAVKEAGVAKYRTRVATLVAELDAPAEAAEPVAA</sequence>
<proteinExistence type="predicted"/>
<dbReference type="NCBIfam" id="NF009588">
    <property type="entry name" value="PRK13029.1"/>
    <property type="match status" value="1"/>
</dbReference>
<reference evidence="4 5" key="1">
    <citation type="submission" date="2018-09" db="EMBL/GenBank/DDBJ databases">
        <authorList>
            <person name="Zhu H."/>
        </authorList>
    </citation>
    <scope>NUCLEOTIDE SEQUENCE [LARGE SCALE GENOMIC DNA]</scope>
    <source>
        <strain evidence="4 5">K2R01-6</strain>
    </source>
</reference>
<feature type="domain" description="Pyruvate/ketoisovalerate oxidoreductase catalytic" evidence="2">
    <location>
        <begin position="725"/>
        <end position="911"/>
    </location>
</feature>
<dbReference type="SUPFAM" id="SSF53323">
    <property type="entry name" value="Pyruvate-ferredoxin oxidoreductase, PFOR, domain III"/>
    <property type="match status" value="1"/>
</dbReference>
<dbReference type="GO" id="GO:0016903">
    <property type="term" value="F:oxidoreductase activity, acting on the aldehyde or oxo group of donors"/>
    <property type="evidence" value="ECO:0007669"/>
    <property type="project" value="InterPro"/>
</dbReference>
<dbReference type="Gene3D" id="3.40.920.10">
    <property type="entry name" value="Pyruvate-ferredoxin oxidoreductase, PFOR, domain III"/>
    <property type="match status" value="1"/>
</dbReference>
<evidence type="ECO:0000259" key="2">
    <source>
        <dbReference type="Pfam" id="PF01558"/>
    </source>
</evidence>
<dbReference type="Pfam" id="PF01558">
    <property type="entry name" value="POR"/>
    <property type="match status" value="1"/>
</dbReference>
<comment type="caution">
    <text evidence="4">The sequence shown here is derived from an EMBL/GenBank/DDBJ whole genome shotgun (WGS) entry which is preliminary data.</text>
</comment>
<dbReference type="EMBL" id="QYUM01000003">
    <property type="protein sequence ID" value="RJF91230.1"/>
    <property type="molecule type" value="Genomic_DNA"/>
</dbReference>
<dbReference type="InterPro" id="IPR019752">
    <property type="entry name" value="Pyrv/ketoisovalerate_OxRed_cat"/>
</dbReference>
<dbReference type="RefSeq" id="WP_119763136.1">
    <property type="nucleotide sequence ID" value="NZ_QYUM01000003.1"/>
</dbReference>
<dbReference type="InterPro" id="IPR029061">
    <property type="entry name" value="THDP-binding"/>
</dbReference>
<dbReference type="Pfam" id="PF20169">
    <property type="entry name" value="DUF6537"/>
    <property type="match status" value="1"/>
</dbReference>
<dbReference type="InterPro" id="IPR002880">
    <property type="entry name" value="Pyrv_Fd/Flavodoxin_OxRdtase_N"/>
</dbReference>
<organism evidence="4 5">
    <name type="scientific">Sphingomonas cavernae</name>
    <dbReference type="NCBI Taxonomy" id="2320861"/>
    <lineage>
        <taxon>Bacteria</taxon>
        <taxon>Pseudomonadati</taxon>
        <taxon>Pseudomonadota</taxon>
        <taxon>Alphaproteobacteria</taxon>
        <taxon>Sphingomonadales</taxon>
        <taxon>Sphingomonadaceae</taxon>
        <taxon>Sphingomonas</taxon>
    </lineage>
</organism>
<evidence type="ECO:0000313" key="5">
    <source>
        <dbReference type="Proteomes" id="UP000286100"/>
    </source>
</evidence>
<name>A0A418WMK0_9SPHN</name>
<dbReference type="AlphaFoldDB" id="A0A418WMK0"/>